<dbReference type="Gene3D" id="3.90.550.10">
    <property type="entry name" value="Spore Coat Polysaccharide Biosynthesis Protein SpsA, Chain A"/>
    <property type="match status" value="1"/>
</dbReference>
<dbReference type="RefSeq" id="WP_107933201.1">
    <property type="nucleotide sequence ID" value="NZ_PZZN01000003.1"/>
</dbReference>
<evidence type="ECO:0000313" key="3">
    <source>
        <dbReference type="Proteomes" id="UP000240996"/>
    </source>
</evidence>
<sequence length="307" mass="33113">MTDARFCVCVPARDEADRLPILLDALARQDVDGPIRVSILINNTVDDSVAAVARAQAAWGERLHLAVACYDLPPERAHAGTARRLAMEAGLARIDPDRGVLISTDADTRPPSDWISAMLRAIDAGLDIVGGRIVVDDAEPLAADMDAMQIKLDRYWACVRAIEDDIDPCRWDPAPRHGDHTGASLAILAPLYRAAGGVPAIPAGEDRALVEAAVAAGGRLGHPMSVWTRVSARTIGRATGGMADHMQVLSDRVARGESTFLPSFDQWRARAAWRRMRRDQPGGDAGVARDEPLLPAMRCDMPLGLDR</sequence>
<comment type="caution">
    <text evidence="2">The sequence shown here is derived from an EMBL/GenBank/DDBJ whole genome shotgun (WGS) entry which is preliminary data.</text>
</comment>
<dbReference type="PANTHER" id="PTHR43646:SF3">
    <property type="entry name" value="SLR1566 PROTEIN"/>
    <property type="match status" value="1"/>
</dbReference>
<proteinExistence type="predicted"/>
<evidence type="ECO:0000259" key="1">
    <source>
        <dbReference type="Pfam" id="PF00535"/>
    </source>
</evidence>
<organism evidence="2 3">
    <name type="scientific">Sphingomonas aerolata</name>
    <dbReference type="NCBI Taxonomy" id="185951"/>
    <lineage>
        <taxon>Bacteria</taxon>
        <taxon>Pseudomonadati</taxon>
        <taxon>Pseudomonadota</taxon>
        <taxon>Alphaproteobacteria</taxon>
        <taxon>Sphingomonadales</taxon>
        <taxon>Sphingomonadaceae</taxon>
        <taxon>Sphingomonas</taxon>
    </lineage>
</organism>
<dbReference type="Proteomes" id="UP000240996">
    <property type="component" value="Unassembled WGS sequence"/>
</dbReference>
<accession>A0A2T4YMB5</accession>
<name>A0A2T4YMB5_9SPHN</name>
<dbReference type="GO" id="GO:0016740">
    <property type="term" value="F:transferase activity"/>
    <property type="evidence" value="ECO:0007669"/>
    <property type="project" value="UniProtKB-KW"/>
</dbReference>
<dbReference type="InterPro" id="IPR029044">
    <property type="entry name" value="Nucleotide-diphossugar_trans"/>
</dbReference>
<reference evidence="2 3" key="1">
    <citation type="submission" date="2018-04" db="EMBL/GenBank/DDBJ databases">
        <title>Genomic Encyclopedia of Type Strains, Phase III (KMG-III): the genomes of soil and plant-associated and newly described type strains.</title>
        <authorList>
            <person name="Whitman W."/>
        </authorList>
    </citation>
    <scope>NUCLEOTIDE SEQUENCE [LARGE SCALE GENOMIC DNA]</scope>
    <source>
        <strain evidence="2 3">NW12</strain>
    </source>
</reference>
<dbReference type="Pfam" id="PF00535">
    <property type="entry name" value="Glycos_transf_2"/>
    <property type="match status" value="1"/>
</dbReference>
<dbReference type="PANTHER" id="PTHR43646">
    <property type="entry name" value="GLYCOSYLTRANSFERASE"/>
    <property type="match status" value="1"/>
</dbReference>
<feature type="domain" description="Glycosyltransferase 2-like" evidence="1">
    <location>
        <begin position="7"/>
        <end position="139"/>
    </location>
</feature>
<evidence type="ECO:0000313" key="2">
    <source>
        <dbReference type="EMBL" id="PTM44549.1"/>
    </source>
</evidence>
<dbReference type="SUPFAM" id="SSF53448">
    <property type="entry name" value="Nucleotide-diphospho-sugar transferases"/>
    <property type="match status" value="1"/>
</dbReference>
<protein>
    <submittedName>
        <fullName evidence="2">Glycosyl transferase family 2</fullName>
    </submittedName>
</protein>
<keyword evidence="3" id="KW-1185">Reference proteome</keyword>
<dbReference type="EMBL" id="PZZN01000003">
    <property type="protein sequence ID" value="PTM44549.1"/>
    <property type="molecule type" value="Genomic_DNA"/>
</dbReference>
<dbReference type="AlphaFoldDB" id="A0A2T4YMB5"/>
<dbReference type="InterPro" id="IPR001173">
    <property type="entry name" value="Glyco_trans_2-like"/>
</dbReference>
<keyword evidence="2" id="KW-0808">Transferase</keyword>
<gene>
    <name evidence="2" type="ORF">C8J24_2756</name>
</gene>